<evidence type="ECO:0000313" key="2">
    <source>
        <dbReference type="Proteomes" id="UP000319255"/>
    </source>
</evidence>
<evidence type="ECO:0000313" key="1">
    <source>
        <dbReference type="EMBL" id="TPE49551.1"/>
    </source>
</evidence>
<keyword evidence="2" id="KW-1185">Reference proteome</keyword>
<accession>A0A501WRC3</accession>
<protein>
    <submittedName>
        <fullName evidence="1">Gluconate 2-dehydrogenase subunit 3 family protein</fullName>
    </submittedName>
</protein>
<dbReference type="EMBL" id="VFRP01000014">
    <property type="protein sequence ID" value="TPE49551.1"/>
    <property type="molecule type" value="Genomic_DNA"/>
</dbReference>
<sequence length="214" mass="24171">MDEKPFETPYPGYDVLAKWDGPSWNDATRRVVADRLENVPPRRFLGEAEYRLLRSVIETILPQPERSEAARIPVEAFVDAMLWNNEGSGTRYADAPPPREAWRRGLAAIAAEAERRHGRSFETLTAEERHALLAAIDAGETDPAAWEGLHPRRFFRHVLLKEAVKIYYAHPLAWNEIGFGGPAAPRGYVRLGPDMRDPWEAEEVRPPQALEGAP</sequence>
<proteinExistence type="predicted"/>
<name>A0A501WRC3_9RHOB</name>
<comment type="caution">
    <text evidence="1">The sequence shown here is derived from an EMBL/GenBank/DDBJ whole genome shotgun (WGS) entry which is preliminary data.</text>
</comment>
<dbReference type="RefSeq" id="WP_140454815.1">
    <property type="nucleotide sequence ID" value="NZ_VFRP01000014.1"/>
</dbReference>
<dbReference type="InterPro" id="IPR027056">
    <property type="entry name" value="Gluconate_2DH_su3"/>
</dbReference>
<dbReference type="OrthoDB" id="9780765at2"/>
<gene>
    <name evidence="1" type="ORF">FJM51_14295</name>
</gene>
<dbReference type="Pfam" id="PF13618">
    <property type="entry name" value="Gluconate_2-dh3"/>
    <property type="match status" value="1"/>
</dbReference>
<reference evidence="1 2" key="1">
    <citation type="submission" date="2019-06" db="EMBL/GenBank/DDBJ databases">
        <title>A novel bacterium of genus Amaricoccus, isolated from marine sediment.</title>
        <authorList>
            <person name="Huang H."/>
            <person name="Mo K."/>
            <person name="Hu Y."/>
        </authorList>
    </citation>
    <scope>NUCLEOTIDE SEQUENCE [LARGE SCALE GENOMIC DNA]</scope>
    <source>
        <strain evidence="1 2">HB172011</strain>
    </source>
</reference>
<organism evidence="1 2">
    <name type="scientific">Amaricoccus solimangrovi</name>
    <dbReference type="NCBI Taxonomy" id="2589815"/>
    <lineage>
        <taxon>Bacteria</taxon>
        <taxon>Pseudomonadati</taxon>
        <taxon>Pseudomonadota</taxon>
        <taxon>Alphaproteobacteria</taxon>
        <taxon>Rhodobacterales</taxon>
        <taxon>Paracoccaceae</taxon>
        <taxon>Amaricoccus</taxon>
    </lineage>
</organism>
<dbReference type="Proteomes" id="UP000319255">
    <property type="component" value="Unassembled WGS sequence"/>
</dbReference>
<dbReference type="AlphaFoldDB" id="A0A501WRC3"/>